<dbReference type="AlphaFoldDB" id="A0A9Q9LX96"/>
<gene>
    <name evidence="2" type="ORF">K3X48_14325</name>
</gene>
<feature type="transmembrane region" description="Helical" evidence="1">
    <location>
        <begin position="109"/>
        <end position="130"/>
    </location>
</feature>
<evidence type="ECO:0000256" key="1">
    <source>
        <dbReference type="SAM" id="Phobius"/>
    </source>
</evidence>
<sequence>MGSLSVLVAAVATYAFGALWYMALAKPWVTASGVAIGEDGRPLNARDPKPYIIAFVMALLVAGMMRHVFTMAGIEGAGKGLVTGLGLGLFVAAPWIVNNVMFSDRSKALIWLDGGYAAGGCAVAGLVLGIF</sequence>
<accession>A0A9Q9LX96</accession>
<feature type="transmembrane region" description="Helical" evidence="1">
    <location>
        <begin position="51"/>
        <end position="69"/>
    </location>
</feature>
<dbReference type="EMBL" id="CP080776">
    <property type="protein sequence ID" value="UWP95327.1"/>
    <property type="molecule type" value="Genomic_DNA"/>
</dbReference>
<dbReference type="Proteomes" id="UP001057991">
    <property type="component" value="Chromosome"/>
</dbReference>
<dbReference type="RefSeq" id="WP_259785481.1">
    <property type="nucleotide sequence ID" value="NZ_CP080772.1"/>
</dbReference>
<name>A0A9Q9LX96_9RHOB</name>
<keyword evidence="1" id="KW-1133">Transmembrane helix</keyword>
<dbReference type="GeneID" id="75104527"/>
<proteinExistence type="predicted"/>
<evidence type="ECO:0000313" key="3">
    <source>
        <dbReference type="Proteomes" id="UP001057991"/>
    </source>
</evidence>
<feature type="transmembrane region" description="Helical" evidence="1">
    <location>
        <begin position="81"/>
        <end position="97"/>
    </location>
</feature>
<dbReference type="InterPro" id="IPR013879">
    <property type="entry name" value="DUF1761"/>
</dbReference>
<keyword evidence="1" id="KW-0472">Membrane</keyword>
<evidence type="ECO:0000313" key="2">
    <source>
        <dbReference type="EMBL" id="UWP95327.1"/>
    </source>
</evidence>
<reference evidence="2" key="1">
    <citation type="submission" date="2021-08" db="EMBL/GenBank/DDBJ databases">
        <authorList>
            <person name="Nwanade C."/>
            <person name="Wang M."/>
            <person name="Masoudi A."/>
            <person name="Yu Z."/>
            <person name="Liu J."/>
        </authorList>
    </citation>
    <scope>NUCLEOTIDE SEQUENCE</scope>
    <source>
        <strain evidence="2">S056</strain>
    </source>
</reference>
<protein>
    <submittedName>
        <fullName evidence="2">DUF1761 domain-containing protein</fullName>
    </submittedName>
</protein>
<organism evidence="2 3">
    <name type="scientific">Aliiroseovarius crassostreae</name>
    <dbReference type="NCBI Taxonomy" id="154981"/>
    <lineage>
        <taxon>Bacteria</taxon>
        <taxon>Pseudomonadati</taxon>
        <taxon>Pseudomonadota</taxon>
        <taxon>Alphaproteobacteria</taxon>
        <taxon>Rhodobacterales</taxon>
        <taxon>Paracoccaceae</taxon>
        <taxon>Aliiroseovarius</taxon>
    </lineage>
</organism>
<keyword evidence="1" id="KW-0812">Transmembrane</keyword>
<dbReference type="Pfam" id="PF08570">
    <property type="entry name" value="DUF1761"/>
    <property type="match status" value="1"/>
</dbReference>